<feature type="transmembrane region" description="Helical" evidence="7">
    <location>
        <begin position="33"/>
        <end position="54"/>
    </location>
</feature>
<protein>
    <submittedName>
        <fullName evidence="9">Trimeric intracellular cation channel family protein</fullName>
    </submittedName>
</protein>
<evidence type="ECO:0000313" key="9">
    <source>
        <dbReference type="EMBL" id="HIT94582.1"/>
    </source>
</evidence>
<evidence type="ECO:0000256" key="6">
    <source>
        <dbReference type="ARBA" id="ARBA00023136"/>
    </source>
</evidence>
<feature type="transmembrane region" description="Helical" evidence="7">
    <location>
        <begin position="6"/>
        <end position="26"/>
    </location>
</feature>
<evidence type="ECO:0000256" key="2">
    <source>
        <dbReference type="ARBA" id="ARBA00008193"/>
    </source>
</evidence>
<evidence type="ECO:0000256" key="1">
    <source>
        <dbReference type="ARBA" id="ARBA00004651"/>
    </source>
</evidence>
<dbReference type="GO" id="GO:0005886">
    <property type="term" value="C:plasma membrane"/>
    <property type="evidence" value="ECO:0007669"/>
    <property type="project" value="UniProtKB-SubCell"/>
</dbReference>
<keyword evidence="3" id="KW-1003">Cell membrane</keyword>
<reference evidence="9" key="2">
    <citation type="journal article" date="2021" name="PeerJ">
        <title>Extensive microbial diversity within the chicken gut microbiome revealed by metagenomics and culture.</title>
        <authorList>
            <person name="Gilroy R."/>
            <person name="Ravi A."/>
            <person name="Getino M."/>
            <person name="Pursley I."/>
            <person name="Horton D.L."/>
            <person name="Alikhan N.F."/>
            <person name="Baker D."/>
            <person name="Gharbi K."/>
            <person name="Hall N."/>
            <person name="Watson M."/>
            <person name="Adriaenssens E.M."/>
            <person name="Foster-Nyarko E."/>
            <person name="Jarju S."/>
            <person name="Secka A."/>
            <person name="Antonio M."/>
            <person name="Oren A."/>
            <person name="Chaudhuri R.R."/>
            <person name="La Ragione R."/>
            <person name="Hildebrand F."/>
            <person name="Pallen M.J."/>
        </authorList>
    </citation>
    <scope>NUCLEOTIDE SEQUENCE</scope>
    <source>
        <strain evidence="9">ChiBcec7-5410</strain>
    </source>
</reference>
<dbReference type="PANTHER" id="PTHR30506:SF3">
    <property type="entry name" value="UPF0126 INNER MEMBRANE PROTEIN YADS-RELATED"/>
    <property type="match status" value="1"/>
</dbReference>
<name>A0A9D1H7R0_9FIRM</name>
<evidence type="ECO:0000256" key="4">
    <source>
        <dbReference type="ARBA" id="ARBA00022692"/>
    </source>
</evidence>
<dbReference type="InterPro" id="IPR005115">
    <property type="entry name" value="Gly_transporter"/>
</dbReference>
<keyword evidence="6 7" id="KW-0472">Membrane</keyword>
<evidence type="ECO:0000313" key="10">
    <source>
        <dbReference type="Proteomes" id="UP000824160"/>
    </source>
</evidence>
<comment type="subcellular location">
    <subcellularLocation>
        <location evidence="1">Cell membrane</location>
        <topology evidence="1">Multi-pass membrane protein</topology>
    </subcellularLocation>
</comment>
<accession>A0A9D1H7R0</accession>
<dbReference type="EMBL" id="DVLW01000145">
    <property type="protein sequence ID" value="HIT94582.1"/>
    <property type="molecule type" value="Genomic_DNA"/>
</dbReference>
<reference evidence="9" key="1">
    <citation type="submission" date="2020-10" db="EMBL/GenBank/DDBJ databases">
        <authorList>
            <person name="Gilroy R."/>
        </authorList>
    </citation>
    <scope>NUCLEOTIDE SEQUENCE</scope>
    <source>
        <strain evidence="9">ChiBcec7-5410</strain>
    </source>
</reference>
<comment type="caution">
    <text evidence="9">The sequence shown here is derived from an EMBL/GenBank/DDBJ whole genome shotgun (WGS) entry which is preliminary data.</text>
</comment>
<comment type="similarity">
    <text evidence="2">Belongs to the UPF0126 family.</text>
</comment>
<evidence type="ECO:0000256" key="3">
    <source>
        <dbReference type="ARBA" id="ARBA00022475"/>
    </source>
</evidence>
<proteinExistence type="inferred from homology"/>
<feature type="transmembrane region" description="Helical" evidence="7">
    <location>
        <begin position="185"/>
        <end position="201"/>
    </location>
</feature>
<feature type="transmembrane region" description="Helical" evidence="7">
    <location>
        <begin position="130"/>
        <end position="150"/>
    </location>
</feature>
<evidence type="ECO:0000259" key="8">
    <source>
        <dbReference type="Pfam" id="PF03458"/>
    </source>
</evidence>
<feature type="transmembrane region" description="Helical" evidence="7">
    <location>
        <begin position="100"/>
        <end position="118"/>
    </location>
</feature>
<feature type="transmembrane region" description="Helical" evidence="7">
    <location>
        <begin position="66"/>
        <end position="88"/>
    </location>
</feature>
<feature type="domain" description="Glycine transporter" evidence="8">
    <location>
        <begin position="103"/>
        <end position="176"/>
    </location>
</feature>
<feature type="domain" description="Glycine transporter" evidence="8">
    <location>
        <begin position="8"/>
        <end position="81"/>
    </location>
</feature>
<sequence length="217" mass="23593">MQMNIQFIIEVIGTIAFASSGAMVAIRKRLDLFGVLVLGATTAVGGGIIRDIILQITPPGSFQNPVYFMLAAITVGVIFLICYLNPYFLDMRFLEGYERLMNILDAIGLGAFTVLGAQKAVYAGYENYRFLAIFLGVVTGVGGGLLRDMMAGITPYILKKHIYACASILGAMAYIYGRLLIPDSLALVIGAAVVIIVRMLATKYRWNLPVARIPKSK</sequence>
<evidence type="ECO:0000256" key="7">
    <source>
        <dbReference type="SAM" id="Phobius"/>
    </source>
</evidence>
<keyword evidence="4 7" id="KW-0812">Transmembrane</keyword>
<dbReference type="Pfam" id="PF03458">
    <property type="entry name" value="Gly_transporter"/>
    <property type="match status" value="2"/>
</dbReference>
<gene>
    <name evidence="9" type="ORF">IAC43_05310</name>
</gene>
<organism evidence="9 10">
    <name type="scientific">Candidatus Faecivivens stercoripullorum</name>
    <dbReference type="NCBI Taxonomy" id="2840805"/>
    <lineage>
        <taxon>Bacteria</taxon>
        <taxon>Bacillati</taxon>
        <taxon>Bacillota</taxon>
        <taxon>Clostridia</taxon>
        <taxon>Eubacteriales</taxon>
        <taxon>Oscillospiraceae</taxon>
        <taxon>Oscillospiraceae incertae sedis</taxon>
        <taxon>Candidatus Faecivivens</taxon>
    </lineage>
</organism>
<dbReference type="AlphaFoldDB" id="A0A9D1H7R0"/>
<evidence type="ECO:0000256" key="5">
    <source>
        <dbReference type="ARBA" id="ARBA00022989"/>
    </source>
</evidence>
<dbReference type="PANTHER" id="PTHR30506">
    <property type="entry name" value="INNER MEMBRANE PROTEIN"/>
    <property type="match status" value="1"/>
</dbReference>
<dbReference type="Proteomes" id="UP000824160">
    <property type="component" value="Unassembled WGS sequence"/>
</dbReference>
<keyword evidence="5 7" id="KW-1133">Transmembrane helix</keyword>